<dbReference type="EMBL" id="PXNP01000109">
    <property type="protein sequence ID" value="PSF04825.1"/>
    <property type="molecule type" value="Genomic_DNA"/>
</dbReference>
<keyword evidence="4" id="KW-1185">Reference proteome</keyword>
<dbReference type="Proteomes" id="UP000239866">
    <property type="component" value="Unassembled WGS sequence"/>
</dbReference>
<proteinExistence type="predicted"/>
<name>A0A2T1K421_9GAMM</name>
<dbReference type="RefSeq" id="WP_106765136.1">
    <property type="nucleotide sequence ID" value="NZ_PXNP01000109.1"/>
</dbReference>
<evidence type="ECO:0000256" key="2">
    <source>
        <dbReference type="SAM" id="Phobius"/>
    </source>
</evidence>
<evidence type="ECO:0008006" key="5">
    <source>
        <dbReference type="Google" id="ProtNLM"/>
    </source>
</evidence>
<accession>A0A2T1K421</accession>
<evidence type="ECO:0000256" key="1">
    <source>
        <dbReference type="SAM" id="MobiDB-lite"/>
    </source>
</evidence>
<keyword evidence="2" id="KW-0472">Membrane</keyword>
<gene>
    <name evidence="3" type="ORF">C7H09_17500</name>
</gene>
<organism evidence="3 4">
    <name type="scientific">Marinobacter fuscus</name>
    <dbReference type="NCBI Taxonomy" id="2109942"/>
    <lineage>
        <taxon>Bacteria</taxon>
        <taxon>Pseudomonadati</taxon>
        <taxon>Pseudomonadota</taxon>
        <taxon>Gammaproteobacteria</taxon>
        <taxon>Pseudomonadales</taxon>
        <taxon>Marinobacteraceae</taxon>
        <taxon>Marinobacter</taxon>
    </lineage>
</organism>
<feature type="region of interest" description="Disordered" evidence="1">
    <location>
        <begin position="71"/>
        <end position="137"/>
    </location>
</feature>
<comment type="caution">
    <text evidence="3">The sequence shown here is derived from an EMBL/GenBank/DDBJ whole genome shotgun (WGS) entry which is preliminary data.</text>
</comment>
<protein>
    <recommendedName>
        <fullName evidence="5">TonB C-terminal domain-containing protein</fullName>
    </recommendedName>
</protein>
<keyword evidence="2" id="KW-0812">Transmembrane</keyword>
<feature type="compositionally biased region" description="Low complexity" evidence="1">
    <location>
        <begin position="97"/>
        <end position="116"/>
    </location>
</feature>
<feature type="transmembrane region" description="Helical" evidence="2">
    <location>
        <begin position="21"/>
        <end position="41"/>
    </location>
</feature>
<dbReference type="NCBIfam" id="NF033768">
    <property type="entry name" value="myxo_SS_tail"/>
    <property type="match status" value="1"/>
</dbReference>
<keyword evidence="2" id="KW-1133">Transmembrane helix</keyword>
<dbReference type="InterPro" id="IPR049806">
    <property type="entry name" value="MasK-like_C"/>
</dbReference>
<sequence length="325" mass="35150">MAELAMAESRLPWARDPAERLTFVMIVCLMLLAFAVPAWLISGMDLPERDRETAEKLPPQLARLIQAKKEPKVVPEVEPAQPEVPAAPKPEPEPVAKPDQPAPAARPAEPAWKPAAVDNPSSSQTTEQARESASRSGLFAMQSQLSALAAVDDAPAVSRRKANTSKNIAVPAATANQEARVLAGSGGVSDQLAPVQDVVLAEHRAQAARIPAEQTTAIARNEGPPRHSGGERAMSNIRQVFDAQKSVLYSIYQRELRRDPTLEGQLTLELVIEPDGSVSECRVVGSELAHAMLEQRIAMRVQMFNFGAADVDTRTVRFPIDFLPG</sequence>
<evidence type="ECO:0000313" key="4">
    <source>
        <dbReference type="Proteomes" id="UP000239866"/>
    </source>
</evidence>
<dbReference type="AlphaFoldDB" id="A0A2T1K421"/>
<evidence type="ECO:0000313" key="3">
    <source>
        <dbReference type="EMBL" id="PSF04825.1"/>
    </source>
</evidence>
<reference evidence="3 4" key="1">
    <citation type="submission" date="2018-03" db="EMBL/GenBank/DDBJ databases">
        <title>Marinobacter brunus sp. nov., a marine bacterium of Gamma-proteobacteria isolated from the surface seawater of the South China Sea.</title>
        <authorList>
            <person name="Cheng H."/>
            <person name="Wu Y.-H."/>
            <person name="Xamxidin M."/>
            <person name="Xu X.-W."/>
        </authorList>
    </citation>
    <scope>NUCLEOTIDE SEQUENCE [LARGE SCALE GENOMIC DNA]</scope>
    <source>
        <strain evidence="3 4">NH169-3</strain>
    </source>
</reference>